<organism evidence="2 3">
    <name type="scientific">Dinothrombium tinctorium</name>
    <dbReference type="NCBI Taxonomy" id="1965070"/>
    <lineage>
        <taxon>Eukaryota</taxon>
        <taxon>Metazoa</taxon>
        <taxon>Ecdysozoa</taxon>
        <taxon>Arthropoda</taxon>
        <taxon>Chelicerata</taxon>
        <taxon>Arachnida</taxon>
        <taxon>Acari</taxon>
        <taxon>Acariformes</taxon>
        <taxon>Trombidiformes</taxon>
        <taxon>Prostigmata</taxon>
        <taxon>Anystina</taxon>
        <taxon>Parasitengona</taxon>
        <taxon>Trombidioidea</taxon>
        <taxon>Trombidiidae</taxon>
        <taxon>Dinothrombium</taxon>
    </lineage>
</organism>
<dbReference type="PANTHER" id="PTHR24559">
    <property type="entry name" value="TRANSPOSON TY3-I GAG-POL POLYPROTEIN"/>
    <property type="match status" value="1"/>
</dbReference>
<dbReference type="InterPro" id="IPR043502">
    <property type="entry name" value="DNA/RNA_pol_sf"/>
</dbReference>
<reference evidence="2 3" key="1">
    <citation type="journal article" date="2018" name="Gigascience">
        <title>Genomes of trombidid mites reveal novel predicted allergens and laterally-transferred genes associated with secondary metabolism.</title>
        <authorList>
            <person name="Dong X."/>
            <person name="Chaisiri K."/>
            <person name="Xia D."/>
            <person name="Armstrong S.D."/>
            <person name="Fang Y."/>
            <person name="Donnelly M.J."/>
            <person name="Kadowaki T."/>
            <person name="McGarry J.W."/>
            <person name="Darby A.C."/>
            <person name="Makepeace B.L."/>
        </authorList>
    </citation>
    <scope>NUCLEOTIDE SEQUENCE [LARGE SCALE GENOMIC DNA]</scope>
    <source>
        <strain evidence="2">UoL-WK</strain>
    </source>
</reference>
<protein>
    <submittedName>
        <fullName evidence="2">Retrovirus-related Pol polyprotein from transposon 17.6-like protein</fullName>
    </submittedName>
</protein>
<gene>
    <name evidence="2" type="ORF">B4U79_18877</name>
</gene>
<accession>A0A443Q6N6</accession>
<sequence length="258" mass="30118">MSQRMTAITVLMLKITKQKLLNLSVPLTTPESEKLEFVSSVDPVMEVINLTHFEEGANNSIVREDNLSDESIILKTVSIVKNALIEIKEKIDFVEEIMKFEIVKTQQDIDRTDLIEQKIELLPSTEPNKSYLYQRSFQDSTIELASLILIVLKKDRLELMKVKRRFVIDFRQLNSFSIKNLYFMFPIFDIILCFASSKYFLVFDLNSCLWKTPIKRRDRLKAAFVTMKGLFEYLVKPIGLTNSSANFIRWLRQMKIPS</sequence>
<comment type="caution">
    <text evidence="2">The sequence shown here is derived from an EMBL/GenBank/DDBJ whole genome shotgun (WGS) entry which is preliminary data.</text>
</comment>
<dbReference type="STRING" id="1965070.A0A443Q6N6"/>
<dbReference type="InterPro" id="IPR043128">
    <property type="entry name" value="Rev_trsase/Diguanyl_cyclase"/>
</dbReference>
<keyword evidence="3" id="KW-1185">Reference proteome</keyword>
<dbReference type="GO" id="GO:0071897">
    <property type="term" value="P:DNA biosynthetic process"/>
    <property type="evidence" value="ECO:0007669"/>
    <property type="project" value="UniProtKB-ARBA"/>
</dbReference>
<dbReference type="Gene3D" id="3.30.70.270">
    <property type="match status" value="1"/>
</dbReference>
<dbReference type="Gene3D" id="3.10.10.10">
    <property type="entry name" value="HIV Type 1 Reverse Transcriptase, subunit A, domain 1"/>
    <property type="match status" value="1"/>
</dbReference>
<dbReference type="OrthoDB" id="6508513at2759"/>
<dbReference type="PANTHER" id="PTHR24559:SF444">
    <property type="entry name" value="REVERSE TRANSCRIPTASE DOMAIN-CONTAINING PROTEIN"/>
    <property type="match status" value="1"/>
</dbReference>
<dbReference type="Proteomes" id="UP000285301">
    <property type="component" value="Unassembled WGS sequence"/>
</dbReference>
<dbReference type="InterPro" id="IPR053134">
    <property type="entry name" value="RNA-dir_DNA_polymerase"/>
</dbReference>
<dbReference type="SUPFAM" id="SSF56672">
    <property type="entry name" value="DNA/RNA polymerases"/>
    <property type="match status" value="1"/>
</dbReference>
<feature type="transmembrane region" description="Helical" evidence="1">
    <location>
        <begin position="181"/>
        <end position="201"/>
    </location>
</feature>
<keyword evidence="1" id="KW-1133">Transmembrane helix</keyword>
<dbReference type="EMBL" id="NCKU01019605">
    <property type="protein sequence ID" value="RWR98704.1"/>
    <property type="molecule type" value="Genomic_DNA"/>
</dbReference>
<evidence type="ECO:0000256" key="1">
    <source>
        <dbReference type="SAM" id="Phobius"/>
    </source>
</evidence>
<keyword evidence="1" id="KW-0472">Membrane</keyword>
<dbReference type="AlphaFoldDB" id="A0A443Q6N6"/>
<proteinExistence type="predicted"/>
<name>A0A443Q6N6_9ACAR</name>
<evidence type="ECO:0000313" key="3">
    <source>
        <dbReference type="Proteomes" id="UP000285301"/>
    </source>
</evidence>
<keyword evidence="1" id="KW-0812">Transmembrane</keyword>
<evidence type="ECO:0000313" key="2">
    <source>
        <dbReference type="EMBL" id="RWR98704.1"/>
    </source>
</evidence>